<feature type="transmembrane region" description="Helical" evidence="6">
    <location>
        <begin position="196"/>
        <end position="217"/>
    </location>
</feature>
<comment type="caution">
    <text evidence="8">The sequence shown here is derived from an EMBL/GenBank/DDBJ whole genome shotgun (WGS) entry which is preliminary data.</text>
</comment>
<feature type="domain" description="Major facilitator superfamily (MFS) profile" evidence="7">
    <location>
        <begin position="9"/>
        <end position="454"/>
    </location>
</feature>
<evidence type="ECO:0000256" key="5">
    <source>
        <dbReference type="ARBA" id="ARBA00023136"/>
    </source>
</evidence>
<protein>
    <submittedName>
        <fullName evidence="8">MFS transporter</fullName>
    </submittedName>
</protein>
<feature type="transmembrane region" description="Helical" evidence="6">
    <location>
        <begin position="331"/>
        <end position="350"/>
    </location>
</feature>
<dbReference type="PRINTS" id="PR01036">
    <property type="entry name" value="TCRTETB"/>
</dbReference>
<evidence type="ECO:0000256" key="1">
    <source>
        <dbReference type="ARBA" id="ARBA00004651"/>
    </source>
</evidence>
<comment type="subcellular location">
    <subcellularLocation>
        <location evidence="1">Cell membrane</location>
        <topology evidence="1">Multi-pass membrane protein</topology>
    </subcellularLocation>
</comment>
<evidence type="ECO:0000256" key="4">
    <source>
        <dbReference type="ARBA" id="ARBA00022989"/>
    </source>
</evidence>
<reference evidence="9" key="1">
    <citation type="journal article" date="2019" name="Int. J. Syst. Evol. Microbiol.">
        <title>The Global Catalogue of Microorganisms (GCM) 10K type strain sequencing project: providing services to taxonomists for standard genome sequencing and annotation.</title>
        <authorList>
            <consortium name="The Broad Institute Genomics Platform"/>
            <consortium name="The Broad Institute Genome Sequencing Center for Infectious Disease"/>
            <person name="Wu L."/>
            <person name="Ma J."/>
        </authorList>
    </citation>
    <scope>NUCLEOTIDE SEQUENCE [LARGE SCALE GENOMIC DNA]</scope>
    <source>
        <strain evidence="9">CCM 8896</strain>
    </source>
</reference>
<dbReference type="InterPro" id="IPR011701">
    <property type="entry name" value="MFS"/>
</dbReference>
<dbReference type="InterPro" id="IPR036259">
    <property type="entry name" value="MFS_trans_sf"/>
</dbReference>
<feature type="transmembrane region" description="Helical" evidence="6">
    <location>
        <begin position="401"/>
        <end position="418"/>
    </location>
</feature>
<keyword evidence="5 6" id="KW-0472">Membrane</keyword>
<feature type="transmembrane region" description="Helical" evidence="6">
    <location>
        <begin position="298"/>
        <end position="319"/>
    </location>
</feature>
<organism evidence="8 9">
    <name type="scientific">Agrilactobacillus yilanensis</name>
    <dbReference type="NCBI Taxonomy" id="2485997"/>
    <lineage>
        <taxon>Bacteria</taxon>
        <taxon>Bacillati</taxon>
        <taxon>Bacillota</taxon>
        <taxon>Bacilli</taxon>
        <taxon>Lactobacillales</taxon>
        <taxon>Lactobacillaceae</taxon>
        <taxon>Agrilactobacillus</taxon>
    </lineage>
</organism>
<dbReference type="SUPFAM" id="SSF103473">
    <property type="entry name" value="MFS general substrate transporter"/>
    <property type="match status" value="1"/>
</dbReference>
<gene>
    <name evidence="8" type="ORF">ACFQ5M_11030</name>
</gene>
<dbReference type="InterPro" id="IPR020846">
    <property type="entry name" value="MFS_dom"/>
</dbReference>
<evidence type="ECO:0000256" key="3">
    <source>
        <dbReference type="ARBA" id="ARBA00022692"/>
    </source>
</evidence>
<name>A0ABW4JAK2_9LACO</name>
<dbReference type="PANTHER" id="PTHR23501">
    <property type="entry name" value="MAJOR FACILITATOR SUPERFAMILY"/>
    <property type="match status" value="1"/>
</dbReference>
<feature type="transmembrane region" description="Helical" evidence="6">
    <location>
        <begin position="76"/>
        <end position="98"/>
    </location>
</feature>
<evidence type="ECO:0000256" key="2">
    <source>
        <dbReference type="ARBA" id="ARBA00022448"/>
    </source>
</evidence>
<feature type="transmembrane region" description="Helical" evidence="6">
    <location>
        <begin position="164"/>
        <end position="184"/>
    </location>
</feature>
<feature type="transmembrane region" description="Helical" evidence="6">
    <location>
        <begin position="356"/>
        <end position="380"/>
    </location>
</feature>
<feature type="transmembrane region" description="Helical" evidence="6">
    <location>
        <begin position="223"/>
        <end position="244"/>
    </location>
</feature>
<keyword evidence="3 6" id="KW-0812">Transmembrane</keyword>
<evidence type="ECO:0000259" key="7">
    <source>
        <dbReference type="PROSITE" id="PS50850"/>
    </source>
</evidence>
<feature type="transmembrane region" description="Helical" evidence="6">
    <location>
        <begin position="46"/>
        <end position="64"/>
    </location>
</feature>
<dbReference type="Pfam" id="PF07690">
    <property type="entry name" value="MFS_1"/>
    <property type="match status" value="1"/>
</dbReference>
<dbReference type="Gene3D" id="1.20.1250.20">
    <property type="entry name" value="MFS general substrate transporter like domains"/>
    <property type="match status" value="2"/>
</dbReference>
<feature type="transmembrane region" description="Helical" evidence="6">
    <location>
        <begin position="136"/>
        <end position="158"/>
    </location>
</feature>
<feature type="transmembrane region" description="Helical" evidence="6">
    <location>
        <begin position="104"/>
        <end position="124"/>
    </location>
</feature>
<feature type="transmembrane region" description="Helical" evidence="6">
    <location>
        <begin position="12"/>
        <end position="34"/>
    </location>
</feature>
<keyword evidence="2" id="KW-0813">Transport</keyword>
<accession>A0ABW4JAK2</accession>
<evidence type="ECO:0000313" key="8">
    <source>
        <dbReference type="EMBL" id="MFD1672636.1"/>
    </source>
</evidence>
<keyword evidence="4 6" id="KW-1133">Transmembrane helix</keyword>
<dbReference type="PROSITE" id="PS50850">
    <property type="entry name" value="MFS"/>
    <property type="match status" value="1"/>
</dbReference>
<feature type="transmembrane region" description="Helical" evidence="6">
    <location>
        <begin position="430"/>
        <end position="451"/>
    </location>
</feature>
<feature type="transmembrane region" description="Helical" evidence="6">
    <location>
        <begin position="265"/>
        <end position="286"/>
    </location>
</feature>
<keyword evidence="9" id="KW-1185">Reference proteome</keyword>
<dbReference type="PANTHER" id="PTHR23501:SF190">
    <property type="entry name" value="MAJOR FACILITATOR SUPERFAMILY MFS_1"/>
    <property type="match status" value="1"/>
</dbReference>
<dbReference type="RefSeq" id="WP_125711778.1">
    <property type="nucleotide sequence ID" value="NZ_JBHTOP010000026.1"/>
</dbReference>
<dbReference type="EMBL" id="JBHTOP010000026">
    <property type="protein sequence ID" value="MFD1672636.1"/>
    <property type="molecule type" value="Genomic_DNA"/>
</dbReference>
<evidence type="ECO:0000256" key="6">
    <source>
        <dbReference type="SAM" id="Phobius"/>
    </source>
</evidence>
<dbReference type="Proteomes" id="UP001597267">
    <property type="component" value="Unassembled WGS sequence"/>
</dbReference>
<proteinExistence type="predicted"/>
<evidence type="ECO:0000313" key="9">
    <source>
        <dbReference type="Proteomes" id="UP001597267"/>
    </source>
</evidence>
<sequence>MTEAKTKTPIWLYAIAVFITQMDGGAVSSLLPAITRSFQLSSISASWVAGLYTLGLVIGTPIAANLSDLYGTKKVFLAELILWFIGSLITFTAPNYYVMLGGRLVQALGDGGIIVLSINAVLAVAKQKQQGRKVSIIGVIAGLSAIFGPIIAGISIGISGSWRLFYGLMLPVLVILLLLAWRFLDNTPGQPGKKTDYLGIITFTIALSSLMLALTFAQHFNTYAFLILILLVVGLISGELFIRFERRLDQNHLSFLPLHLLKKPAYTLTILLGALGGMLFSVFVYIPTFVHTTFGLPIRLSGMVLVGTGVGSILGSYLGGVLVDKRGIRSALLWSSLVIGSSSLLIALTLSSLRMFMIFSFIFGIGLGGLMSAPLQVIAGRLADPSDHAQAIGGLSTMKKIGVTIAPLLFATVLQLSAKDGVMGLASYRNMFIVIIFIAVACAIVTVKMPLERSLKERVY</sequence>